<accession>A0A4Y2F2A1</accession>
<gene>
    <name evidence="1" type="ORF">AVEN_212340_1</name>
</gene>
<proteinExistence type="predicted"/>
<keyword evidence="2" id="KW-1185">Reference proteome</keyword>
<dbReference type="Gene3D" id="3.30.420.10">
    <property type="entry name" value="Ribonuclease H-like superfamily/Ribonuclease H"/>
    <property type="match status" value="1"/>
</dbReference>
<dbReference type="InterPro" id="IPR012337">
    <property type="entry name" value="RNaseH-like_sf"/>
</dbReference>
<dbReference type="AlphaFoldDB" id="A0A4Y2F2A1"/>
<comment type="caution">
    <text evidence="1">The sequence shown here is derived from an EMBL/GenBank/DDBJ whole genome shotgun (WGS) entry which is preliminary data.</text>
</comment>
<name>A0A4Y2F2A1_ARAVE</name>
<evidence type="ECO:0000313" key="2">
    <source>
        <dbReference type="Proteomes" id="UP000499080"/>
    </source>
</evidence>
<sequence length="142" mass="16050">MVALREAMRWLSQESLSKCTVHTDSQSSLQALTILQPNPTIAREILNIWSSLTTEVVISWVRGHSRVIDQLARQGHGPFVTYLDRFGLCSHDRCVYGDKGDPDHYATDCSVTKPFHFLKSNAENLSTWCENIVKTEDPLDDS</sequence>
<dbReference type="InterPro" id="IPR036397">
    <property type="entry name" value="RNaseH_sf"/>
</dbReference>
<dbReference type="Proteomes" id="UP000499080">
    <property type="component" value="Unassembled WGS sequence"/>
</dbReference>
<dbReference type="OrthoDB" id="6514389at2759"/>
<protein>
    <submittedName>
        <fullName evidence="1">Uncharacterized protein</fullName>
    </submittedName>
</protein>
<dbReference type="SUPFAM" id="SSF53098">
    <property type="entry name" value="Ribonuclease H-like"/>
    <property type="match status" value="1"/>
</dbReference>
<organism evidence="1 2">
    <name type="scientific">Araneus ventricosus</name>
    <name type="common">Orbweaver spider</name>
    <name type="synonym">Epeira ventricosa</name>
    <dbReference type="NCBI Taxonomy" id="182803"/>
    <lineage>
        <taxon>Eukaryota</taxon>
        <taxon>Metazoa</taxon>
        <taxon>Ecdysozoa</taxon>
        <taxon>Arthropoda</taxon>
        <taxon>Chelicerata</taxon>
        <taxon>Arachnida</taxon>
        <taxon>Araneae</taxon>
        <taxon>Araneomorphae</taxon>
        <taxon>Entelegynae</taxon>
        <taxon>Araneoidea</taxon>
        <taxon>Araneidae</taxon>
        <taxon>Araneus</taxon>
    </lineage>
</organism>
<evidence type="ECO:0000313" key="1">
    <source>
        <dbReference type="EMBL" id="GBM34639.1"/>
    </source>
</evidence>
<dbReference type="EMBL" id="BGPR01000765">
    <property type="protein sequence ID" value="GBM34639.1"/>
    <property type="molecule type" value="Genomic_DNA"/>
</dbReference>
<dbReference type="GO" id="GO:0003676">
    <property type="term" value="F:nucleic acid binding"/>
    <property type="evidence" value="ECO:0007669"/>
    <property type="project" value="InterPro"/>
</dbReference>
<reference evidence="1 2" key="1">
    <citation type="journal article" date="2019" name="Sci. Rep.">
        <title>Orb-weaving spider Araneus ventricosus genome elucidates the spidroin gene catalogue.</title>
        <authorList>
            <person name="Kono N."/>
            <person name="Nakamura H."/>
            <person name="Ohtoshi R."/>
            <person name="Moran D.A.P."/>
            <person name="Shinohara A."/>
            <person name="Yoshida Y."/>
            <person name="Fujiwara M."/>
            <person name="Mori M."/>
            <person name="Tomita M."/>
            <person name="Arakawa K."/>
        </authorList>
    </citation>
    <scope>NUCLEOTIDE SEQUENCE [LARGE SCALE GENOMIC DNA]</scope>
</reference>